<evidence type="ECO:0000313" key="2">
    <source>
        <dbReference type="EMBL" id="KAF8787649.1"/>
    </source>
</evidence>
<gene>
    <name evidence="2" type="ORF">HNY73_009226</name>
</gene>
<evidence type="ECO:0000313" key="3">
    <source>
        <dbReference type="Proteomes" id="UP000807504"/>
    </source>
</evidence>
<keyword evidence="3" id="KW-1185">Reference proteome</keyword>
<proteinExistence type="predicted"/>
<dbReference type="AlphaFoldDB" id="A0A8T0FE07"/>
<organism evidence="2 3">
    <name type="scientific">Argiope bruennichi</name>
    <name type="common">Wasp spider</name>
    <name type="synonym">Aranea bruennichi</name>
    <dbReference type="NCBI Taxonomy" id="94029"/>
    <lineage>
        <taxon>Eukaryota</taxon>
        <taxon>Metazoa</taxon>
        <taxon>Ecdysozoa</taxon>
        <taxon>Arthropoda</taxon>
        <taxon>Chelicerata</taxon>
        <taxon>Arachnida</taxon>
        <taxon>Araneae</taxon>
        <taxon>Araneomorphae</taxon>
        <taxon>Entelegynae</taxon>
        <taxon>Araneoidea</taxon>
        <taxon>Araneidae</taxon>
        <taxon>Argiope</taxon>
    </lineage>
</organism>
<dbReference type="InterPro" id="IPR000618">
    <property type="entry name" value="Insect_cuticle"/>
</dbReference>
<protein>
    <submittedName>
        <fullName evidence="2">Adult-specific rigid cuticular protein 15.7 like protein</fullName>
    </submittedName>
</protein>
<feature type="chain" id="PRO_5035813105" evidence="1">
    <location>
        <begin position="19"/>
        <end position="155"/>
    </location>
</feature>
<name>A0A8T0FE07_ARGBR</name>
<reference evidence="2" key="2">
    <citation type="submission" date="2020-06" db="EMBL/GenBank/DDBJ databases">
        <authorList>
            <person name="Sheffer M."/>
        </authorList>
    </citation>
    <scope>NUCLEOTIDE SEQUENCE</scope>
</reference>
<keyword evidence="1" id="KW-0732">Signal</keyword>
<dbReference type="Pfam" id="PF00379">
    <property type="entry name" value="Chitin_bind_4"/>
    <property type="match status" value="1"/>
</dbReference>
<feature type="signal peptide" evidence="1">
    <location>
        <begin position="1"/>
        <end position="18"/>
    </location>
</feature>
<dbReference type="EMBL" id="JABXBU010000015">
    <property type="protein sequence ID" value="KAF8787649.1"/>
    <property type="molecule type" value="Genomic_DNA"/>
</dbReference>
<sequence length="155" mass="16158">MFAKHIIIFCAAVAAAQASLFSSRLVSSGASTSNRPENALDIYVFIYGIKDGLGDANSKVDEVGDIYGNKKGSFTIGDTDGGARRVNYSHGFRVTGKTNEPGTTSNATAVDFITSPYAGPISEVVNHVGSAAPMIAIAPEITALKSLKLPSENIC</sequence>
<comment type="caution">
    <text evidence="2">The sequence shown here is derived from an EMBL/GenBank/DDBJ whole genome shotgun (WGS) entry which is preliminary data.</text>
</comment>
<accession>A0A8T0FE07</accession>
<dbReference type="Proteomes" id="UP000807504">
    <property type="component" value="Unassembled WGS sequence"/>
</dbReference>
<reference evidence="2" key="1">
    <citation type="journal article" date="2020" name="bioRxiv">
        <title>Chromosome-level reference genome of the European wasp spider Argiope bruennichi: a resource for studies on range expansion and evolutionary adaptation.</title>
        <authorList>
            <person name="Sheffer M.M."/>
            <person name="Hoppe A."/>
            <person name="Krehenwinkel H."/>
            <person name="Uhl G."/>
            <person name="Kuss A.W."/>
            <person name="Jensen L."/>
            <person name="Jensen C."/>
            <person name="Gillespie R.G."/>
            <person name="Hoff K.J."/>
            <person name="Prost S."/>
        </authorList>
    </citation>
    <scope>NUCLEOTIDE SEQUENCE</scope>
</reference>
<evidence type="ECO:0000256" key="1">
    <source>
        <dbReference type="SAM" id="SignalP"/>
    </source>
</evidence>